<feature type="domain" description="DUF7793" evidence="1">
    <location>
        <begin position="18"/>
        <end position="121"/>
    </location>
</feature>
<evidence type="ECO:0000313" key="3">
    <source>
        <dbReference type="Proteomes" id="UP001226577"/>
    </source>
</evidence>
<dbReference type="Proteomes" id="UP001226577">
    <property type="component" value="Unassembled WGS sequence"/>
</dbReference>
<dbReference type="RefSeq" id="WP_307311749.1">
    <property type="nucleotide sequence ID" value="NZ_JAUSRE010000028.1"/>
</dbReference>
<dbReference type="Gene3D" id="3.40.1680.10">
    <property type="entry name" value="yp_829618.1 domain like"/>
    <property type="match status" value="1"/>
</dbReference>
<dbReference type="EMBL" id="JAUSRE010000028">
    <property type="protein sequence ID" value="MDP9890458.1"/>
    <property type="molecule type" value="Genomic_DNA"/>
</dbReference>
<reference evidence="2 3" key="1">
    <citation type="submission" date="2023-07" db="EMBL/GenBank/DDBJ databases">
        <title>Sorghum-associated microbial communities from plants grown in Nebraska, USA.</title>
        <authorList>
            <person name="Schachtman D."/>
        </authorList>
    </citation>
    <scope>NUCLEOTIDE SEQUENCE [LARGE SCALE GENOMIC DNA]</scope>
    <source>
        <strain evidence="2 3">CC222</strain>
    </source>
</reference>
<evidence type="ECO:0000259" key="1">
    <source>
        <dbReference type="Pfam" id="PF25056"/>
    </source>
</evidence>
<dbReference type="InterPro" id="IPR056695">
    <property type="entry name" value="DUF7793"/>
</dbReference>
<keyword evidence="3" id="KW-1185">Reference proteome</keyword>
<comment type="caution">
    <text evidence="2">The sequence shown here is derived from an EMBL/GenBank/DDBJ whole genome shotgun (WGS) entry which is preliminary data.</text>
</comment>
<organism evidence="2 3">
    <name type="scientific">Pseudarthrobacter enclensis</name>
    <dbReference type="NCBI Taxonomy" id="993070"/>
    <lineage>
        <taxon>Bacteria</taxon>
        <taxon>Bacillati</taxon>
        <taxon>Actinomycetota</taxon>
        <taxon>Actinomycetes</taxon>
        <taxon>Micrococcales</taxon>
        <taxon>Micrococcaceae</taxon>
        <taxon>Pseudarthrobacter</taxon>
    </lineage>
</organism>
<evidence type="ECO:0000313" key="2">
    <source>
        <dbReference type="EMBL" id="MDP9890458.1"/>
    </source>
</evidence>
<dbReference type="Gene3D" id="3.40.970.30">
    <property type="entry name" value="yp_829618.1 like domains"/>
    <property type="match status" value="1"/>
</dbReference>
<name>A0ABT9RYY8_9MICC</name>
<protein>
    <recommendedName>
        <fullName evidence="1">DUF7793 domain-containing protein</fullName>
    </recommendedName>
</protein>
<gene>
    <name evidence="2" type="ORF">J2X98_004072</name>
</gene>
<proteinExistence type="predicted"/>
<dbReference type="Pfam" id="PF25056">
    <property type="entry name" value="DUF7793"/>
    <property type="match status" value="1"/>
</dbReference>
<sequence>MELNGQERTVVTIDLSRHGYLHVRWTPGAVVTATEATAMKSRAVEISSGRALPMLVEMSNLEWVDRRAREIFAAPWPLARMALVGASPVDEVIAIFYASQHDHSCPTRFFTSVDEAVTWLTE</sequence>
<accession>A0ABT9RYY8</accession>